<evidence type="ECO:0000313" key="2">
    <source>
        <dbReference type="Proteomes" id="UP000028488"/>
    </source>
</evidence>
<dbReference type="EMBL" id="CP008947">
    <property type="protein sequence ID" value="AII05352.1"/>
    <property type="molecule type" value="Genomic_DNA"/>
</dbReference>
<sequence>MVKRLLQLTVVTGGRFESTRDEHATARSETLEQSRRRVDHGEPVNGNFWFTLAETTYGTLPDGPLTC</sequence>
<gene>
    <name evidence="1" type="ORF">EP51_12280</name>
</gene>
<accession>A0A076EJE8</accession>
<name>A0A076EJE8_RHOOP</name>
<dbReference type="AlphaFoldDB" id="A0A076EJE8"/>
<protein>
    <submittedName>
        <fullName evidence="1">Uncharacterized protein</fullName>
    </submittedName>
</protein>
<proteinExistence type="predicted"/>
<reference evidence="1 2" key="1">
    <citation type="submission" date="2014-07" db="EMBL/GenBank/DDBJ databases">
        <title>Genome Sequence of Rhodococcus opacus Strain R7, a Biodegrader of Mono- and Polycyclic Aromatic Hydrocarbons.</title>
        <authorList>
            <person name="Di Gennaro P."/>
            <person name="Zampolli J."/>
            <person name="Presti I."/>
            <person name="Cappelletti M."/>
            <person name="D'Ursi P."/>
            <person name="Orro A."/>
            <person name="Mezzelani A."/>
            <person name="Milanesi L."/>
        </authorList>
    </citation>
    <scope>NUCLEOTIDE SEQUENCE [LARGE SCALE GENOMIC DNA]</scope>
    <source>
        <strain evidence="1 2">R7</strain>
    </source>
</reference>
<dbReference type="Proteomes" id="UP000028488">
    <property type="component" value="Chromosome"/>
</dbReference>
<organism evidence="1 2">
    <name type="scientific">Rhodococcus opacus</name>
    <name type="common">Nocardia opaca</name>
    <dbReference type="NCBI Taxonomy" id="37919"/>
    <lineage>
        <taxon>Bacteria</taxon>
        <taxon>Bacillati</taxon>
        <taxon>Actinomycetota</taxon>
        <taxon>Actinomycetes</taxon>
        <taxon>Mycobacteriales</taxon>
        <taxon>Nocardiaceae</taxon>
        <taxon>Rhodococcus</taxon>
    </lineage>
</organism>
<evidence type="ECO:0000313" key="1">
    <source>
        <dbReference type="EMBL" id="AII05352.1"/>
    </source>
</evidence>